<organism evidence="2 3">
    <name type="scientific">Kitasatospora terrestris</name>
    <dbReference type="NCBI Taxonomy" id="258051"/>
    <lineage>
        <taxon>Bacteria</taxon>
        <taxon>Bacillati</taxon>
        <taxon>Actinomycetota</taxon>
        <taxon>Actinomycetes</taxon>
        <taxon>Kitasatosporales</taxon>
        <taxon>Streptomycetaceae</taxon>
        <taxon>Kitasatospora</taxon>
    </lineage>
</organism>
<proteinExistence type="predicted"/>
<reference evidence="3" key="1">
    <citation type="journal article" date="2019" name="Int. J. Syst. Evol. Microbiol.">
        <title>The Global Catalogue of Microorganisms (GCM) 10K type strain sequencing project: providing services to taxonomists for standard genome sequencing and annotation.</title>
        <authorList>
            <consortium name="The Broad Institute Genomics Platform"/>
            <consortium name="The Broad Institute Genome Sequencing Center for Infectious Disease"/>
            <person name="Wu L."/>
            <person name="Ma J."/>
        </authorList>
    </citation>
    <scope>NUCLEOTIDE SEQUENCE [LARGE SCALE GENOMIC DNA]</scope>
    <source>
        <strain evidence="3">JCM 13006</strain>
    </source>
</reference>
<gene>
    <name evidence="2" type="ORF">GCM10023235_74840</name>
</gene>
<sequence length="62" mass="6295">MVNGGPQQAFPPGCAEQKPGMEQSRTPVSEALAHSPADPCLVRPLGADVFRADAPPAGGRVG</sequence>
<comment type="caution">
    <text evidence="2">The sequence shown here is derived from an EMBL/GenBank/DDBJ whole genome shotgun (WGS) entry which is preliminary data.</text>
</comment>
<evidence type="ECO:0000313" key="3">
    <source>
        <dbReference type="Proteomes" id="UP001501752"/>
    </source>
</evidence>
<dbReference type="Proteomes" id="UP001501752">
    <property type="component" value="Unassembled WGS sequence"/>
</dbReference>
<evidence type="ECO:0000313" key="2">
    <source>
        <dbReference type="EMBL" id="GAA4883341.1"/>
    </source>
</evidence>
<dbReference type="EMBL" id="BAABIS010000001">
    <property type="protein sequence ID" value="GAA4883341.1"/>
    <property type="molecule type" value="Genomic_DNA"/>
</dbReference>
<name>A0ABP9EQ09_9ACTN</name>
<protein>
    <submittedName>
        <fullName evidence="2">Uncharacterized protein</fullName>
    </submittedName>
</protein>
<feature type="region of interest" description="Disordered" evidence="1">
    <location>
        <begin position="1"/>
        <end position="34"/>
    </location>
</feature>
<keyword evidence="3" id="KW-1185">Reference proteome</keyword>
<accession>A0ABP9EQ09</accession>
<evidence type="ECO:0000256" key="1">
    <source>
        <dbReference type="SAM" id="MobiDB-lite"/>
    </source>
</evidence>